<keyword evidence="3" id="KW-1185">Reference proteome</keyword>
<comment type="caution">
    <text evidence="2">The sequence shown here is derived from an EMBL/GenBank/DDBJ whole genome shotgun (WGS) entry which is preliminary data.</text>
</comment>
<evidence type="ECO:0000313" key="2">
    <source>
        <dbReference type="EMBL" id="GJN21683.1"/>
    </source>
</evidence>
<reference evidence="2" key="1">
    <citation type="journal article" date="2018" name="DNA Res.">
        <title>Multiple hybrid de novo genome assembly of finger millet, an orphan allotetraploid crop.</title>
        <authorList>
            <person name="Hatakeyama M."/>
            <person name="Aluri S."/>
            <person name="Balachadran M.T."/>
            <person name="Sivarajan S.R."/>
            <person name="Patrignani A."/>
            <person name="Gruter S."/>
            <person name="Poveda L."/>
            <person name="Shimizu-Inatsugi R."/>
            <person name="Baeten J."/>
            <person name="Francoijs K.J."/>
            <person name="Nataraja K.N."/>
            <person name="Reddy Y.A.N."/>
            <person name="Phadnis S."/>
            <person name="Ravikumar R.L."/>
            <person name="Schlapbach R."/>
            <person name="Sreeman S.M."/>
            <person name="Shimizu K.K."/>
        </authorList>
    </citation>
    <scope>NUCLEOTIDE SEQUENCE</scope>
</reference>
<dbReference type="AlphaFoldDB" id="A0AAV5EH53"/>
<proteinExistence type="predicted"/>
<feature type="region of interest" description="Disordered" evidence="1">
    <location>
        <begin position="32"/>
        <end position="60"/>
    </location>
</feature>
<evidence type="ECO:0000313" key="3">
    <source>
        <dbReference type="Proteomes" id="UP001054889"/>
    </source>
</evidence>
<dbReference type="EMBL" id="BQKI01000075">
    <property type="protein sequence ID" value="GJN21683.1"/>
    <property type="molecule type" value="Genomic_DNA"/>
</dbReference>
<dbReference type="Proteomes" id="UP001054889">
    <property type="component" value="Unassembled WGS sequence"/>
</dbReference>
<accession>A0AAV5EH53</accession>
<reference evidence="2" key="2">
    <citation type="submission" date="2021-12" db="EMBL/GenBank/DDBJ databases">
        <title>Resequencing data analysis of finger millet.</title>
        <authorList>
            <person name="Hatakeyama M."/>
            <person name="Aluri S."/>
            <person name="Balachadran M.T."/>
            <person name="Sivarajan S.R."/>
            <person name="Poveda L."/>
            <person name="Shimizu-Inatsugi R."/>
            <person name="Schlapbach R."/>
            <person name="Sreeman S.M."/>
            <person name="Shimizu K.K."/>
        </authorList>
    </citation>
    <scope>NUCLEOTIDE SEQUENCE</scope>
</reference>
<evidence type="ECO:0000256" key="1">
    <source>
        <dbReference type="SAM" id="MobiDB-lite"/>
    </source>
</evidence>
<name>A0AAV5EH53_ELECO</name>
<protein>
    <submittedName>
        <fullName evidence="2">Uncharacterized protein</fullName>
    </submittedName>
</protein>
<organism evidence="2 3">
    <name type="scientific">Eleusine coracana subsp. coracana</name>
    <dbReference type="NCBI Taxonomy" id="191504"/>
    <lineage>
        <taxon>Eukaryota</taxon>
        <taxon>Viridiplantae</taxon>
        <taxon>Streptophyta</taxon>
        <taxon>Embryophyta</taxon>
        <taxon>Tracheophyta</taxon>
        <taxon>Spermatophyta</taxon>
        <taxon>Magnoliopsida</taxon>
        <taxon>Liliopsida</taxon>
        <taxon>Poales</taxon>
        <taxon>Poaceae</taxon>
        <taxon>PACMAD clade</taxon>
        <taxon>Chloridoideae</taxon>
        <taxon>Cynodonteae</taxon>
        <taxon>Eleusininae</taxon>
        <taxon>Eleusine</taxon>
    </lineage>
</organism>
<gene>
    <name evidence="2" type="primary">gb09185</name>
    <name evidence="2" type="ORF">PR202_gb09185</name>
</gene>
<feature type="compositionally biased region" description="Basic and acidic residues" evidence="1">
    <location>
        <begin position="44"/>
        <end position="59"/>
    </location>
</feature>
<sequence length="123" mass="13822">MLPGGLEWGLRIVSPLVHGCVVRIQKRWDPPVTETVHHGKGKRREQQRGGPERPVERLRTARAISVRSRKPLSLPPLPEPSRMCSNPPRAWFVRGCSVNLGCFHLFAMGFHGWVASVVAALRF</sequence>